<accession>A0A9J6AMZ1</accession>
<dbReference type="OrthoDB" id="1745573at2759"/>
<protein>
    <submittedName>
        <fullName evidence="1">Uncharacterized protein</fullName>
    </submittedName>
</protein>
<dbReference type="EMBL" id="JACXVP010000002">
    <property type="protein sequence ID" value="KAG5625729.1"/>
    <property type="molecule type" value="Genomic_DNA"/>
</dbReference>
<comment type="caution">
    <text evidence="1">The sequence shown here is derived from an EMBL/GenBank/DDBJ whole genome shotgun (WGS) entry which is preliminary data.</text>
</comment>
<dbReference type="AlphaFoldDB" id="A0A9J6AMZ1"/>
<evidence type="ECO:0000313" key="1">
    <source>
        <dbReference type="EMBL" id="KAG5625729.1"/>
    </source>
</evidence>
<name>A0A9J6AMZ1_SOLCO</name>
<reference evidence="1 2" key="1">
    <citation type="submission" date="2020-09" db="EMBL/GenBank/DDBJ databases">
        <title>De no assembly of potato wild relative species, Solanum commersonii.</title>
        <authorList>
            <person name="Cho K."/>
        </authorList>
    </citation>
    <scope>NUCLEOTIDE SEQUENCE [LARGE SCALE GENOMIC DNA]</scope>
    <source>
        <strain evidence="1">LZ3.2</strain>
        <tissue evidence="1">Leaf</tissue>
    </source>
</reference>
<organism evidence="1 2">
    <name type="scientific">Solanum commersonii</name>
    <name type="common">Commerson's wild potato</name>
    <name type="synonym">Commerson's nightshade</name>
    <dbReference type="NCBI Taxonomy" id="4109"/>
    <lineage>
        <taxon>Eukaryota</taxon>
        <taxon>Viridiplantae</taxon>
        <taxon>Streptophyta</taxon>
        <taxon>Embryophyta</taxon>
        <taxon>Tracheophyta</taxon>
        <taxon>Spermatophyta</taxon>
        <taxon>Magnoliopsida</taxon>
        <taxon>eudicotyledons</taxon>
        <taxon>Gunneridae</taxon>
        <taxon>Pentapetalae</taxon>
        <taxon>asterids</taxon>
        <taxon>lamiids</taxon>
        <taxon>Solanales</taxon>
        <taxon>Solanaceae</taxon>
        <taxon>Solanoideae</taxon>
        <taxon>Solaneae</taxon>
        <taxon>Solanum</taxon>
    </lineage>
</organism>
<dbReference type="Proteomes" id="UP000824120">
    <property type="component" value="Chromosome 2"/>
</dbReference>
<evidence type="ECO:0000313" key="2">
    <source>
        <dbReference type="Proteomes" id="UP000824120"/>
    </source>
</evidence>
<gene>
    <name evidence="1" type="ORF">H5410_010947</name>
</gene>
<keyword evidence="2" id="KW-1185">Reference proteome</keyword>
<sequence length="144" mass="16636">MENNIAFRMGGKAYDITSTSATGEWYEWVETTRLSVRNMVLSKDALLWLCKRFCEASVNRGNSFKSWRCRDVSTYIYCSQKFNKYGRFMSVISVNELSSEENTLLKQMLGRKVYDLNGFLFLFEVPTRRDEQILMGNGGDKGST</sequence>
<proteinExistence type="predicted"/>